<accession>A0A814G335</accession>
<comment type="caution">
    <text evidence="8">The sequence shown here is derived from an EMBL/GenBank/DDBJ whole genome shotgun (WGS) entry which is preliminary data.</text>
</comment>
<evidence type="ECO:0000256" key="1">
    <source>
        <dbReference type="ARBA" id="ARBA00023157"/>
    </source>
</evidence>
<feature type="compositionally biased region" description="Low complexity" evidence="4">
    <location>
        <begin position="475"/>
        <end position="491"/>
    </location>
</feature>
<dbReference type="Proteomes" id="UP000663879">
    <property type="component" value="Unassembled WGS sequence"/>
</dbReference>
<dbReference type="Gene3D" id="2.40.128.620">
    <property type="match status" value="1"/>
</dbReference>
<dbReference type="PANTHER" id="PTHR47537:SF2">
    <property type="entry name" value="CUBILIN"/>
    <property type="match status" value="1"/>
</dbReference>
<evidence type="ECO:0000313" key="8">
    <source>
        <dbReference type="EMBL" id="CAF0992144.1"/>
    </source>
</evidence>
<dbReference type="InterPro" id="IPR002172">
    <property type="entry name" value="LDrepeatLR_classA_rpt"/>
</dbReference>
<feature type="signal peptide" evidence="6">
    <location>
        <begin position="1"/>
        <end position="20"/>
    </location>
</feature>
<dbReference type="SMART" id="SM00192">
    <property type="entry name" value="LDLa"/>
    <property type="match status" value="1"/>
</dbReference>
<dbReference type="Pfam" id="PF00057">
    <property type="entry name" value="Ldl_recept_a"/>
    <property type="match status" value="1"/>
</dbReference>
<proteinExistence type="predicted"/>
<name>A0A814G335_9BILA</name>
<dbReference type="SUPFAM" id="SSF49854">
    <property type="entry name" value="Spermadhesin, CUB domain"/>
    <property type="match status" value="2"/>
</dbReference>
<dbReference type="OrthoDB" id="10009301at2759"/>
<feature type="transmembrane region" description="Helical" evidence="5">
    <location>
        <begin position="397"/>
        <end position="422"/>
    </location>
</feature>
<protein>
    <recommendedName>
        <fullName evidence="7">CUB domain-containing protein</fullName>
    </recommendedName>
</protein>
<evidence type="ECO:0000256" key="4">
    <source>
        <dbReference type="SAM" id="MobiDB-lite"/>
    </source>
</evidence>
<feature type="chain" id="PRO_5032895945" description="CUB domain-containing protein" evidence="6">
    <location>
        <begin position="21"/>
        <end position="553"/>
    </location>
</feature>
<dbReference type="InterPro" id="IPR053207">
    <property type="entry name" value="Non-NMDA_GluR_Accessory"/>
</dbReference>
<keyword evidence="5" id="KW-0472">Membrane</keyword>
<feature type="disulfide bond" evidence="2">
    <location>
        <begin position="195"/>
        <end position="222"/>
    </location>
</feature>
<dbReference type="GO" id="GO:0005886">
    <property type="term" value="C:plasma membrane"/>
    <property type="evidence" value="ECO:0007669"/>
    <property type="project" value="TreeGrafter"/>
</dbReference>
<dbReference type="CDD" id="cd00041">
    <property type="entry name" value="CUB"/>
    <property type="match status" value="2"/>
</dbReference>
<dbReference type="CDD" id="cd00112">
    <property type="entry name" value="LDLa"/>
    <property type="match status" value="1"/>
</dbReference>
<keyword evidence="9" id="KW-1185">Reference proteome</keyword>
<dbReference type="Pfam" id="PF00431">
    <property type="entry name" value="CUB"/>
    <property type="match status" value="3"/>
</dbReference>
<dbReference type="SMART" id="SM00042">
    <property type="entry name" value="CUB"/>
    <property type="match status" value="2"/>
</dbReference>
<evidence type="ECO:0000259" key="7">
    <source>
        <dbReference type="PROSITE" id="PS01180"/>
    </source>
</evidence>
<feature type="domain" description="CUB" evidence="7">
    <location>
        <begin position="195"/>
        <end position="331"/>
    </location>
</feature>
<keyword evidence="5" id="KW-0812">Transmembrane</keyword>
<evidence type="ECO:0000256" key="5">
    <source>
        <dbReference type="SAM" id="Phobius"/>
    </source>
</evidence>
<dbReference type="Gene3D" id="2.60.120.290">
    <property type="entry name" value="Spermadhesin, CUB domain"/>
    <property type="match status" value="2"/>
</dbReference>
<dbReference type="EMBL" id="CAJNOC010003650">
    <property type="protein sequence ID" value="CAF0992144.1"/>
    <property type="molecule type" value="Genomic_DNA"/>
</dbReference>
<feature type="compositionally biased region" description="Polar residues" evidence="4">
    <location>
        <begin position="503"/>
        <end position="520"/>
    </location>
</feature>
<evidence type="ECO:0000256" key="3">
    <source>
        <dbReference type="PROSITE-ProRule" id="PRU00124"/>
    </source>
</evidence>
<evidence type="ECO:0000256" key="6">
    <source>
        <dbReference type="SAM" id="SignalP"/>
    </source>
</evidence>
<dbReference type="AlphaFoldDB" id="A0A814G335"/>
<dbReference type="InterPro" id="IPR035914">
    <property type="entry name" value="Sperma_CUB_dom_sf"/>
</dbReference>
<dbReference type="PROSITE" id="PS50068">
    <property type="entry name" value="LDLRA_2"/>
    <property type="match status" value="1"/>
</dbReference>
<sequence>MDSKIILYFLILLNFSKSRASREQPCVFEYNSHFLSQGEVYSPNYPNPYPNNLDCRYEFHAKDNERVIIQIEDFQLEPPQNTAMQEVNFMDLIETNTRSQVTKYQVTQTTEEDSETKSKRQCFYDFLDVFTSDGQGRLFWRSRHCGTQIDKQIVSTTPVLVLVFQTDRMLSYRGFKIHFHFSHLNILPFVTDPICGPSEIIGNGSILASPNYPLMFPPDTECAWTITVEKHQNILVKFIDVNLNQPCHRSQVAIWDGYVNDASKPDFLVCEKLTYYHKGILQYKSKNNRIVIKFLGNKYSEKLDVLSEELNRTRNKMPKIKNGFFISWNGIQLADDCKGDFQCKGGEYCIDSKNFLCQQTYRYCISQKLVCDGVYNCDTGDESDELHCELTFLHSRLFMGAIVLGSLIFVILTIVFCIAHIVNKQKKSNHKNLENKKLPTYIVASEDQTNSKQTPKILVYKTNEIDGLMMERVSTPTCSSSLNSSSVSTPTITTDNTDDKMSPRQTTSTFFPSKIRNNNFRNKKHSNDADFEDDDSRSVRRQSYTKAIYFDNQ</sequence>
<dbReference type="InterPro" id="IPR000859">
    <property type="entry name" value="CUB_dom"/>
</dbReference>
<keyword evidence="1 2" id="KW-1015">Disulfide bond</keyword>
<evidence type="ECO:0000256" key="2">
    <source>
        <dbReference type="PROSITE-ProRule" id="PRU00059"/>
    </source>
</evidence>
<keyword evidence="6" id="KW-0732">Signal</keyword>
<gene>
    <name evidence="8" type="ORF">OXX778_LOCUS15969</name>
</gene>
<reference evidence="8" key="1">
    <citation type="submission" date="2021-02" db="EMBL/GenBank/DDBJ databases">
        <authorList>
            <person name="Nowell W R."/>
        </authorList>
    </citation>
    <scope>NUCLEOTIDE SEQUENCE</scope>
    <source>
        <strain evidence="8">Ploen Becks lab</strain>
    </source>
</reference>
<feature type="domain" description="CUB" evidence="7">
    <location>
        <begin position="26"/>
        <end position="182"/>
    </location>
</feature>
<keyword evidence="5" id="KW-1133">Transmembrane helix</keyword>
<dbReference type="PROSITE" id="PS01180">
    <property type="entry name" value="CUB"/>
    <property type="match status" value="2"/>
</dbReference>
<organism evidence="8 9">
    <name type="scientific">Brachionus calyciflorus</name>
    <dbReference type="NCBI Taxonomy" id="104777"/>
    <lineage>
        <taxon>Eukaryota</taxon>
        <taxon>Metazoa</taxon>
        <taxon>Spiralia</taxon>
        <taxon>Gnathifera</taxon>
        <taxon>Rotifera</taxon>
        <taxon>Eurotatoria</taxon>
        <taxon>Monogononta</taxon>
        <taxon>Pseudotrocha</taxon>
        <taxon>Ploima</taxon>
        <taxon>Brachionidae</taxon>
        <taxon>Brachionus</taxon>
    </lineage>
</organism>
<dbReference type="PANTHER" id="PTHR47537">
    <property type="entry name" value="CUBILIN"/>
    <property type="match status" value="1"/>
</dbReference>
<comment type="caution">
    <text evidence="3">Lacks conserved residue(s) required for the propagation of feature annotation.</text>
</comment>
<evidence type="ECO:0000313" key="9">
    <source>
        <dbReference type="Proteomes" id="UP000663879"/>
    </source>
</evidence>
<feature type="region of interest" description="Disordered" evidence="4">
    <location>
        <begin position="475"/>
        <end position="537"/>
    </location>
</feature>